<evidence type="ECO:0000313" key="1">
    <source>
        <dbReference type="EMBL" id="KAG9326724.1"/>
    </source>
</evidence>
<dbReference type="Proteomes" id="UP000717515">
    <property type="component" value="Unassembled WGS sequence"/>
</dbReference>
<organism evidence="1 2">
    <name type="scientific">Mortierella alpina</name>
    <name type="common">Oleaginous fungus</name>
    <name type="synonym">Mortierella renispora</name>
    <dbReference type="NCBI Taxonomy" id="64518"/>
    <lineage>
        <taxon>Eukaryota</taxon>
        <taxon>Fungi</taxon>
        <taxon>Fungi incertae sedis</taxon>
        <taxon>Mucoromycota</taxon>
        <taxon>Mortierellomycotina</taxon>
        <taxon>Mortierellomycetes</taxon>
        <taxon>Mortierellales</taxon>
        <taxon>Mortierellaceae</taxon>
        <taxon>Mortierella</taxon>
    </lineage>
</organism>
<sequence>MFDTLFQSWRNSLSPVQTLKTAKLQLLAAGEADEDAVALGFCEQAEISLDRLKKPKSSSAQELLDHPTFCGEVAAAYNEHAKFMAYWKYNSKEQSSLDKCQKWGLEAETAYLYIARNASVRQQTNPLTTDL</sequence>
<dbReference type="AlphaFoldDB" id="A0A9P8D122"/>
<reference evidence="1" key="1">
    <citation type="submission" date="2021-07" db="EMBL/GenBank/DDBJ databases">
        <title>Draft genome of Mortierella alpina, strain LL118, isolated from an aspen leaf litter sample.</title>
        <authorList>
            <person name="Yang S."/>
            <person name="Vinatzer B.A."/>
        </authorList>
    </citation>
    <scope>NUCLEOTIDE SEQUENCE</scope>
    <source>
        <strain evidence="1">LL118</strain>
    </source>
</reference>
<gene>
    <name evidence="1" type="ORF">KVV02_002920</name>
</gene>
<proteinExistence type="predicted"/>
<comment type="caution">
    <text evidence="1">The sequence shown here is derived from an EMBL/GenBank/DDBJ whole genome shotgun (WGS) entry which is preliminary data.</text>
</comment>
<dbReference type="EMBL" id="JAIFTL010000015">
    <property type="protein sequence ID" value="KAG9326724.1"/>
    <property type="molecule type" value="Genomic_DNA"/>
</dbReference>
<evidence type="ECO:0000313" key="2">
    <source>
        <dbReference type="Proteomes" id="UP000717515"/>
    </source>
</evidence>
<protein>
    <submittedName>
        <fullName evidence="1">Uncharacterized protein</fullName>
    </submittedName>
</protein>
<name>A0A9P8D122_MORAP</name>
<accession>A0A9P8D122</accession>